<sequence length="463" mass="51940">MGFVIYDLETTGLNKRFDQILQFAAVHTDANLVVQEQVEFEGRLRPHILPSPGALHVTGGHYANLIDPLRPSYDAMLGDIYGTMKRWTPSMFIGFNSISYDEEVLRQAFYESLRAPIYVTNRDGNSRGDLLKLARVVGTLQPDVLKTTRGQDGRRVFRLADLARANGVHPGRSHTASADVATTLALCRLIAAEAPILWSSFMRFSNKAEVLSFIAERDAFSVFEFKRGVQDVHPVTEIGFKPADKNVRYCLDLTADLGALRRMTPAELMIEIGKPDGPILRMKANGSPILAELWELDQGQLGDFTEADLETTAANVRGDTAFVQRLVAAAIASERVWPKSKYVEFQIYEGFIQDWDEDVCRRFHAAAWRDRPALIDRFQDPRLKKLARRLIYFERPDLLAPDIRGQIDRAIWGRLRGNEPDAPGRSYAATLQELDALVAEIKIVSPSLASYRDHLQAQLVAAA</sequence>
<evidence type="ECO:0000259" key="1">
    <source>
        <dbReference type="PROSITE" id="PS51784"/>
    </source>
</evidence>
<proteinExistence type="predicted"/>
<name>A0ABS8KX28_9HYPH</name>
<protein>
    <submittedName>
        <fullName evidence="3">Uncharacterized protein</fullName>
    </submittedName>
</protein>
<dbReference type="PROSITE" id="PS51785">
    <property type="entry name" value="EXOI_C"/>
    <property type="match status" value="1"/>
</dbReference>
<dbReference type="InterPro" id="IPR034747">
    <property type="entry name" value="EXOI_SH3"/>
</dbReference>
<dbReference type="RefSeq" id="WP_230551810.1">
    <property type="nucleotide sequence ID" value="NZ_JAJISD010000007.1"/>
</dbReference>
<dbReference type="Gene3D" id="3.30.420.10">
    <property type="entry name" value="Ribonuclease H-like superfamily/Ribonuclease H"/>
    <property type="match status" value="1"/>
</dbReference>
<evidence type="ECO:0000313" key="4">
    <source>
        <dbReference type="Proteomes" id="UP001198862"/>
    </source>
</evidence>
<dbReference type="Pfam" id="PF26016">
    <property type="entry name" value="ExoI_C"/>
    <property type="match status" value="1"/>
</dbReference>
<accession>A0ABS8KX28</accession>
<evidence type="ECO:0000313" key="3">
    <source>
        <dbReference type="EMBL" id="MCC8430657.1"/>
    </source>
</evidence>
<gene>
    <name evidence="3" type="ORF">LJ725_16930</name>
</gene>
<keyword evidence="4" id="KW-1185">Reference proteome</keyword>
<dbReference type="EMBL" id="JAJISD010000007">
    <property type="protein sequence ID" value="MCC8430657.1"/>
    <property type="molecule type" value="Genomic_DNA"/>
</dbReference>
<dbReference type="PROSITE" id="PS51784">
    <property type="entry name" value="EXOI_SH3"/>
    <property type="match status" value="1"/>
</dbReference>
<organism evidence="3 4">
    <name type="scientific">Reyranella aquatilis</name>
    <dbReference type="NCBI Taxonomy" id="2035356"/>
    <lineage>
        <taxon>Bacteria</taxon>
        <taxon>Pseudomonadati</taxon>
        <taxon>Pseudomonadota</taxon>
        <taxon>Alphaproteobacteria</taxon>
        <taxon>Hyphomicrobiales</taxon>
        <taxon>Reyranellaceae</taxon>
        <taxon>Reyranella</taxon>
    </lineage>
</organism>
<dbReference type="Pfam" id="PF00929">
    <property type="entry name" value="RNase_T"/>
    <property type="match status" value="1"/>
</dbReference>
<feature type="domain" description="ExoI SH3-like" evidence="1">
    <location>
        <begin position="195"/>
        <end position="334"/>
    </location>
</feature>
<dbReference type="SMART" id="SM00479">
    <property type="entry name" value="EXOIII"/>
    <property type="match status" value="1"/>
</dbReference>
<dbReference type="InterPro" id="IPR058561">
    <property type="entry name" value="Exonuc_1_C"/>
</dbReference>
<feature type="domain" description="ExoI C-terminal" evidence="2">
    <location>
        <begin position="338"/>
        <end position="463"/>
    </location>
</feature>
<dbReference type="InterPro" id="IPR013520">
    <property type="entry name" value="Ribonucl_H"/>
</dbReference>
<reference evidence="3 4" key="1">
    <citation type="submission" date="2021-11" db="EMBL/GenBank/DDBJ databases">
        <authorList>
            <person name="Lee D.-H."/>
            <person name="Kim S.-B."/>
        </authorList>
    </citation>
    <scope>NUCLEOTIDE SEQUENCE [LARGE SCALE GENOMIC DNA]</scope>
    <source>
        <strain evidence="3 4">KCTC 52223</strain>
    </source>
</reference>
<dbReference type="Proteomes" id="UP001198862">
    <property type="component" value="Unassembled WGS sequence"/>
</dbReference>
<evidence type="ECO:0000259" key="2">
    <source>
        <dbReference type="PROSITE" id="PS51785"/>
    </source>
</evidence>
<dbReference type="InterPro" id="IPR012337">
    <property type="entry name" value="RNaseH-like_sf"/>
</dbReference>
<dbReference type="InterPro" id="IPR036397">
    <property type="entry name" value="RNaseH_sf"/>
</dbReference>
<comment type="caution">
    <text evidence="3">The sequence shown here is derived from an EMBL/GenBank/DDBJ whole genome shotgun (WGS) entry which is preliminary data.</text>
</comment>
<dbReference type="Gene3D" id="1.20.1280.70">
    <property type="entry name" value="Exonuclease ExoI, domain 3"/>
    <property type="match status" value="1"/>
</dbReference>
<dbReference type="SUPFAM" id="SSF53098">
    <property type="entry name" value="Ribonuclease H-like"/>
    <property type="match status" value="1"/>
</dbReference>